<evidence type="ECO:0000256" key="1">
    <source>
        <dbReference type="ARBA" id="ARBA00010211"/>
    </source>
</evidence>
<dbReference type="GO" id="GO:0044281">
    <property type="term" value="P:small molecule metabolic process"/>
    <property type="evidence" value="ECO:0007669"/>
    <property type="project" value="UniProtKB-ARBA"/>
</dbReference>
<dbReference type="Pfam" id="PF01557">
    <property type="entry name" value="FAA_hydrolase"/>
    <property type="match status" value="1"/>
</dbReference>
<sequence>MRLATYSQDGRESWGAIVSVDGADCLVDLADVAPSLQAAIEGGALAAIALEGRPSRPLAGIEWRPPIVAPEKILCIGVNYANRNAEYKDGSEAPTKPSVFIRFPDSFTGHNQPLIRPPESQQLDYEGEIVVVIGKAGRRIPRERAFEHIAGLTIMNEGTLRDWVRHAKFNVTQGKNFTRSGSMGPWLVTADAFTPQALEDMRVTTRVNGELRQDDTTASMMFPIAFIIEYLSTFCELKPGDVIATGTPNGAGARFDPPRYLVPGDTVEVSVEGVGVLVNGVADEEL</sequence>
<feature type="domain" description="Fumarylacetoacetase-like C-terminal" evidence="3">
    <location>
        <begin position="72"/>
        <end position="281"/>
    </location>
</feature>
<dbReference type="InterPro" id="IPR036663">
    <property type="entry name" value="Fumarylacetoacetase_C_sf"/>
</dbReference>
<keyword evidence="2" id="KW-0479">Metal-binding</keyword>
<evidence type="ECO:0000259" key="3">
    <source>
        <dbReference type="Pfam" id="PF01557"/>
    </source>
</evidence>
<dbReference type="PANTHER" id="PTHR42796:SF4">
    <property type="entry name" value="FUMARYLACETOACETATE HYDROLASE DOMAIN-CONTAINING PROTEIN 2A"/>
    <property type="match status" value="1"/>
</dbReference>
<protein>
    <submittedName>
        <fullName evidence="4">Fumarylacetoacetate hydrolase family protein</fullName>
    </submittedName>
</protein>
<dbReference type="Gene3D" id="3.90.850.10">
    <property type="entry name" value="Fumarylacetoacetase-like, C-terminal domain"/>
    <property type="match status" value="1"/>
</dbReference>
<reference evidence="4" key="1">
    <citation type="submission" date="2021-02" db="EMBL/GenBank/DDBJ databases">
        <title>PHA producing bacteria isolated from coastal sediment in Guangdong, Shenzhen.</title>
        <authorList>
            <person name="Zheng W."/>
            <person name="Yu S."/>
            <person name="Huang Y."/>
        </authorList>
    </citation>
    <scope>NUCLEOTIDE SEQUENCE</scope>
    <source>
        <strain evidence="4">TN14-10</strain>
    </source>
</reference>
<dbReference type="RefSeq" id="WP_206560768.1">
    <property type="nucleotide sequence ID" value="NZ_JAFKCZ010000008.1"/>
</dbReference>
<evidence type="ECO:0000256" key="2">
    <source>
        <dbReference type="ARBA" id="ARBA00022723"/>
    </source>
</evidence>
<dbReference type="EMBL" id="JAFKCZ010000008">
    <property type="protein sequence ID" value="MBN7797315.1"/>
    <property type="molecule type" value="Genomic_DNA"/>
</dbReference>
<keyword evidence="5" id="KW-1185">Reference proteome</keyword>
<accession>A0A939DFH4</accession>
<dbReference type="GO" id="GO:0016787">
    <property type="term" value="F:hydrolase activity"/>
    <property type="evidence" value="ECO:0007669"/>
    <property type="project" value="UniProtKB-KW"/>
</dbReference>
<dbReference type="InterPro" id="IPR051121">
    <property type="entry name" value="FAH"/>
</dbReference>
<evidence type="ECO:0000313" key="4">
    <source>
        <dbReference type="EMBL" id="MBN7797315.1"/>
    </source>
</evidence>
<dbReference type="Proteomes" id="UP000664303">
    <property type="component" value="Unassembled WGS sequence"/>
</dbReference>
<keyword evidence="4" id="KW-0378">Hydrolase</keyword>
<dbReference type="FunFam" id="3.90.850.10:FF:000008">
    <property type="entry name" value="FAA hydrolase family protein"/>
    <property type="match status" value="1"/>
</dbReference>
<gene>
    <name evidence="4" type="ORF">JYP50_11975</name>
</gene>
<proteinExistence type="inferred from homology"/>
<comment type="similarity">
    <text evidence="1">Belongs to the FAH family.</text>
</comment>
<name>A0A939DFH4_9GAMM</name>
<dbReference type="PANTHER" id="PTHR42796">
    <property type="entry name" value="FUMARYLACETOACETATE HYDROLASE DOMAIN-CONTAINING PROTEIN 2A-RELATED"/>
    <property type="match status" value="1"/>
</dbReference>
<dbReference type="InterPro" id="IPR011234">
    <property type="entry name" value="Fumarylacetoacetase-like_C"/>
</dbReference>
<comment type="caution">
    <text evidence="4">The sequence shown here is derived from an EMBL/GenBank/DDBJ whole genome shotgun (WGS) entry which is preliminary data.</text>
</comment>
<dbReference type="SUPFAM" id="SSF56529">
    <property type="entry name" value="FAH"/>
    <property type="match status" value="1"/>
</dbReference>
<organism evidence="4 5">
    <name type="scientific">Parahaliea mediterranea</name>
    <dbReference type="NCBI Taxonomy" id="651086"/>
    <lineage>
        <taxon>Bacteria</taxon>
        <taxon>Pseudomonadati</taxon>
        <taxon>Pseudomonadota</taxon>
        <taxon>Gammaproteobacteria</taxon>
        <taxon>Cellvibrionales</taxon>
        <taxon>Halieaceae</taxon>
        <taxon>Parahaliea</taxon>
    </lineage>
</organism>
<evidence type="ECO:0000313" key="5">
    <source>
        <dbReference type="Proteomes" id="UP000664303"/>
    </source>
</evidence>
<dbReference type="AlphaFoldDB" id="A0A939DFH4"/>
<dbReference type="GO" id="GO:0046872">
    <property type="term" value="F:metal ion binding"/>
    <property type="evidence" value="ECO:0007669"/>
    <property type="project" value="UniProtKB-KW"/>
</dbReference>